<dbReference type="PANTHER" id="PTHR15629">
    <property type="entry name" value="SH3YL1 PROTEIN"/>
    <property type="match status" value="1"/>
</dbReference>
<gene>
    <name evidence="3" type="ordered locus">GbCGDNIH1_2048</name>
</gene>
<proteinExistence type="predicted"/>
<dbReference type="InterPro" id="IPR007461">
    <property type="entry name" value="Ysc84_actin-binding"/>
</dbReference>
<dbReference type="AlphaFoldDB" id="Q0BQF7"/>
<reference evidence="3 4" key="1">
    <citation type="journal article" date="2007" name="J. Bacteriol.">
        <title>Genome sequence analysis of the emerging human pathogenic acetic acid bacterium Granulibacter bethesdensis.</title>
        <authorList>
            <person name="Greenberg D.E."/>
            <person name="Porcella S.F."/>
            <person name="Zelazny A.M."/>
            <person name="Virtaneva K."/>
            <person name="Sturdevant D.E."/>
            <person name="Kupko J.J.III."/>
            <person name="Barbian K.D."/>
            <person name="Babar A."/>
            <person name="Dorward D.W."/>
            <person name="Holland S.M."/>
        </authorList>
    </citation>
    <scope>NUCLEOTIDE SEQUENCE [LARGE SCALE GENOMIC DNA]</scope>
    <source>
        <strain evidence="4">ATCC BAA-1260 / CGDNIH1</strain>
    </source>
</reference>
<dbReference type="eggNOG" id="COG2930">
    <property type="taxonomic scope" value="Bacteria"/>
</dbReference>
<feature type="region of interest" description="Disordered" evidence="1">
    <location>
        <begin position="321"/>
        <end position="362"/>
    </location>
</feature>
<dbReference type="EMBL" id="CP000394">
    <property type="protein sequence ID" value="ABI62946.1"/>
    <property type="molecule type" value="Genomic_DNA"/>
</dbReference>
<protein>
    <submittedName>
        <fullName evidence="3">Membrane associated protein</fullName>
    </submittedName>
</protein>
<sequence>MPASATTCRPTENKRFIAARLKQISRSWNYYCTRYHHILNEPLSLSAMCGFTIPMTALVEKGRKVGGDSAQPCQKDAKLLQFRLLRCGDCLMLRYVLAVFLGMASLGLSAEAHAQSEQQAIVDRATLTVQDMLGPAHSSDRINTLKRARAVMICPQSFRAAFIFGGAGASCVLSARDGAGSWSAPAFFSMSSVSFGLQIGIQDSQIMLMIMNDKALSAIMDKQFKFGGDASLSVATFGAGVEGDVTAALRADIIGFSKSRGLFGSVALNGTFLTTDTDANRAYYGQALAARQIVIQMQVNNPGADPLRTILARYGTPGQAAAAPVAAGQPTQTQEPAYAPAPVTGGPTRLAPVQQQTLPPPR</sequence>
<dbReference type="GO" id="GO:0035091">
    <property type="term" value="F:phosphatidylinositol binding"/>
    <property type="evidence" value="ECO:0007669"/>
    <property type="project" value="TreeGrafter"/>
</dbReference>
<evidence type="ECO:0000259" key="2">
    <source>
        <dbReference type="Pfam" id="PF04366"/>
    </source>
</evidence>
<name>Q0BQF7_GRABC</name>
<dbReference type="Proteomes" id="UP000001963">
    <property type="component" value="Chromosome"/>
</dbReference>
<dbReference type="PANTHER" id="PTHR15629:SF2">
    <property type="entry name" value="SH3 DOMAIN-CONTAINING YSC84-LIKE PROTEIN 1"/>
    <property type="match status" value="1"/>
</dbReference>
<dbReference type="CDD" id="cd11524">
    <property type="entry name" value="SYLF"/>
    <property type="match status" value="1"/>
</dbReference>
<dbReference type="HOGENOM" id="CLU_015320_4_2_5"/>
<keyword evidence="4" id="KW-1185">Reference proteome</keyword>
<dbReference type="Pfam" id="PF04366">
    <property type="entry name" value="Ysc84"/>
    <property type="match status" value="1"/>
</dbReference>
<feature type="compositionally biased region" description="Low complexity" evidence="1">
    <location>
        <begin position="321"/>
        <end position="334"/>
    </location>
</feature>
<dbReference type="InterPro" id="IPR051702">
    <property type="entry name" value="SH3_domain_YSC84-like"/>
</dbReference>
<evidence type="ECO:0000256" key="1">
    <source>
        <dbReference type="SAM" id="MobiDB-lite"/>
    </source>
</evidence>
<feature type="compositionally biased region" description="Polar residues" evidence="1">
    <location>
        <begin position="353"/>
        <end position="362"/>
    </location>
</feature>
<feature type="domain" description="Ysc84 actin-binding" evidence="2">
    <location>
        <begin position="192"/>
        <end position="313"/>
    </location>
</feature>
<dbReference type="STRING" id="391165.GbCGDNIH1_2048"/>
<organism evidence="3 4">
    <name type="scientific">Granulibacter bethesdensis (strain ATCC BAA-1260 / CGDNIH1)</name>
    <dbReference type="NCBI Taxonomy" id="391165"/>
    <lineage>
        <taxon>Bacteria</taxon>
        <taxon>Pseudomonadati</taxon>
        <taxon>Pseudomonadota</taxon>
        <taxon>Alphaproteobacteria</taxon>
        <taxon>Acetobacterales</taxon>
        <taxon>Acetobacteraceae</taxon>
        <taxon>Granulibacter</taxon>
    </lineage>
</organism>
<dbReference type="KEGG" id="gbe:GbCGDNIH1_2048"/>
<evidence type="ECO:0000313" key="4">
    <source>
        <dbReference type="Proteomes" id="UP000001963"/>
    </source>
</evidence>
<evidence type="ECO:0000313" key="3">
    <source>
        <dbReference type="EMBL" id="ABI62946.1"/>
    </source>
</evidence>
<accession>Q0BQF7</accession>